<dbReference type="Gene3D" id="1.20.1540.10">
    <property type="entry name" value="Rhomboid-like"/>
    <property type="match status" value="1"/>
</dbReference>
<comment type="subcellular location">
    <subcellularLocation>
        <location evidence="1">Membrane</location>
        <topology evidence="1">Multi-pass membrane protein</topology>
    </subcellularLocation>
</comment>
<keyword evidence="2 5" id="KW-0812">Transmembrane</keyword>
<evidence type="ECO:0000256" key="5">
    <source>
        <dbReference type="SAM" id="Phobius"/>
    </source>
</evidence>
<organism evidence="7 8">
    <name type="scientific">Gordonia caeni</name>
    <dbReference type="NCBI Taxonomy" id="1007097"/>
    <lineage>
        <taxon>Bacteria</taxon>
        <taxon>Bacillati</taxon>
        <taxon>Actinomycetota</taxon>
        <taxon>Actinomycetes</taxon>
        <taxon>Mycobacteriales</taxon>
        <taxon>Gordoniaceae</taxon>
        <taxon>Gordonia</taxon>
    </lineage>
</organism>
<accession>A0ABP7PAP2</accession>
<dbReference type="GO" id="GO:0006508">
    <property type="term" value="P:proteolysis"/>
    <property type="evidence" value="ECO:0007669"/>
    <property type="project" value="UniProtKB-KW"/>
</dbReference>
<keyword evidence="7" id="KW-0645">Protease</keyword>
<evidence type="ECO:0000259" key="6">
    <source>
        <dbReference type="Pfam" id="PF01694"/>
    </source>
</evidence>
<dbReference type="RefSeq" id="WP_344784115.1">
    <property type="nucleotide sequence ID" value="NZ_BAAAZW010000006.1"/>
</dbReference>
<keyword evidence="8" id="KW-1185">Reference proteome</keyword>
<dbReference type="InterPro" id="IPR022764">
    <property type="entry name" value="Peptidase_S54_rhomboid_dom"/>
</dbReference>
<dbReference type="PANTHER" id="PTHR43731">
    <property type="entry name" value="RHOMBOID PROTEASE"/>
    <property type="match status" value="1"/>
</dbReference>
<feature type="domain" description="Peptidase S54 rhomboid" evidence="6">
    <location>
        <begin position="36"/>
        <end position="167"/>
    </location>
</feature>
<evidence type="ECO:0000256" key="4">
    <source>
        <dbReference type="ARBA" id="ARBA00023136"/>
    </source>
</evidence>
<sequence>MAVIVAALFVIEGIDAATDYRLDQAGIVPRTADGLTGIVWAPLLHIDFAHLIANVVPGAVLGFLLLMAGRFLAVTAVVWVVSGFGVWLTAPAGTVTVGASGIVFGWLTYLLVRGIFNRDFWQVLGGLVLLVVYGGILWGMVPAGGAVSWQGHLFGALGGVLAAWVLAGSDRRGRGGADRGGPRSLATT</sequence>
<dbReference type="Pfam" id="PF01694">
    <property type="entry name" value="Rhomboid"/>
    <property type="match status" value="1"/>
</dbReference>
<keyword evidence="3 5" id="KW-1133">Transmembrane helix</keyword>
<name>A0ABP7PAP2_9ACTN</name>
<proteinExistence type="predicted"/>
<keyword evidence="7" id="KW-0378">Hydrolase</keyword>
<dbReference type="SUPFAM" id="SSF144091">
    <property type="entry name" value="Rhomboid-like"/>
    <property type="match status" value="1"/>
</dbReference>
<feature type="transmembrane region" description="Helical" evidence="5">
    <location>
        <begin position="147"/>
        <end position="167"/>
    </location>
</feature>
<dbReference type="EMBL" id="BAAAZW010000006">
    <property type="protein sequence ID" value="GAA3962487.1"/>
    <property type="molecule type" value="Genomic_DNA"/>
</dbReference>
<evidence type="ECO:0000256" key="2">
    <source>
        <dbReference type="ARBA" id="ARBA00022692"/>
    </source>
</evidence>
<evidence type="ECO:0000313" key="7">
    <source>
        <dbReference type="EMBL" id="GAA3962487.1"/>
    </source>
</evidence>
<keyword evidence="4 5" id="KW-0472">Membrane</keyword>
<dbReference type="GO" id="GO:0008233">
    <property type="term" value="F:peptidase activity"/>
    <property type="evidence" value="ECO:0007669"/>
    <property type="project" value="UniProtKB-KW"/>
</dbReference>
<reference evidence="8" key="1">
    <citation type="journal article" date="2019" name="Int. J. Syst. Evol. Microbiol.">
        <title>The Global Catalogue of Microorganisms (GCM) 10K type strain sequencing project: providing services to taxonomists for standard genome sequencing and annotation.</title>
        <authorList>
            <consortium name="The Broad Institute Genomics Platform"/>
            <consortium name="The Broad Institute Genome Sequencing Center for Infectious Disease"/>
            <person name="Wu L."/>
            <person name="Ma J."/>
        </authorList>
    </citation>
    <scope>NUCLEOTIDE SEQUENCE [LARGE SCALE GENOMIC DNA]</scope>
    <source>
        <strain evidence="8">JCM 16923</strain>
    </source>
</reference>
<protein>
    <submittedName>
        <fullName evidence="7">Rhomboid family intramembrane serine protease</fullName>
    </submittedName>
</protein>
<evidence type="ECO:0000256" key="1">
    <source>
        <dbReference type="ARBA" id="ARBA00004141"/>
    </source>
</evidence>
<feature type="transmembrane region" description="Helical" evidence="5">
    <location>
        <begin position="71"/>
        <end position="90"/>
    </location>
</feature>
<evidence type="ECO:0000256" key="3">
    <source>
        <dbReference type="ARBA" id="ARBA00022989"/>
    </source>
</evidence>
<dbReference type="PANTHER" id="PTHR43731:SF9">
    <property type="entry name" value="SLR1461 PROTEIN"/>
    <property type="match status" value="1"/>
</dbReference>
<evidence type="ECO:0000313" key="8">
    <source>
        <dbReference type="Proteomes" id="UP001418444"/>
    </source>
</evidence>
<comment type="caution">
    <text evidence="7">The sequence shown here is derived from an EMBL/GenBank/DDBJ whole genome shotgun (WGS) entry which is preliminary data.</text>
</comment>
<feature type="transmembrane region" description="Helical" evidence="5">
    <location>
        <begin position="123"/>
        <end position="141"/>
    </location>
</feature>
<feature type="transmembrane region" description="Helical" evidence="5">
    <location>
        <begin position="96"/>
        <end position="116"/>
    </location>
</feature>
<gene>
    <name evidence="7" type="ORF">GCM10022231_23390</name>
</gene>
<dbReference type="Proteomes" id="UP001418444">
    <property type="component" value="Unassembled WGS sequence"/>
</dbReference>
<dbReference type="InterPro" id="IPR035952">
    <property type="entry name" value="Rhomboid-like_sf"/>
</dbReference>
<dbReference type="InterPro" id="IPR050925">
    <property type="entry name" value="Rhomboid_protease_S54"/>
</dbReference>
<feature type="transmembrane region" description="Helical" evidence="5">
    <location>
        <begin position="40"/>
        <end position="64"/>
    </location>
</feature>